<keyword evidence="2 4" id="KW-0863">Zinc-finger</keyword>
<feature type="region of interest" description="Disordered" evidence="5">
    <location>
        <begin position="100"/>
        <end position="148"/>
    </location>
</feature>
<keyword evidence="1" id="KW-0479">Metal-binding</keyword>
<evidence type="ECO:0000256" key="5">
    <source>
        <dbReference type="SAM" id="MobiDB-lite"/>
    </source>
</evidence>
<evidence type="ECO:0000259" key="6">
    <source>
        <dbReference type="PROSITE" id="PS50089"/>
    </source>
</evidence>
<dbReference type="EMBL" id="JAENGZ010001109">
    <property type="protein sequence ID" value="KAG6950607.1"/>
    <property type="molecule type" value="Genomic_DNA"/>
</dbReference>
<name>A0A8T1U0L7_9STRA</name>
<dbReference type="AlphaFoldDB" id="A0A8T1U0L7"/>
<protein>
    <recommendedName>
        <fullName evidence="6">RING-type domain-containing protein</fullName>
    </recommendedName>
</protein>
<dbReference type="VEuPathDB" id="FungiDB:PC110_g18019"/>
<dbReference type="PROSITE" id="PS50089">
    <property type="entry name" value="ZF_RING_2"/>
    <property type="match status" value="1"/>
</dbReference>
<dbReference type="PROSITE" id="PS00518">
    <property type="entry name" value="ZF_RING_1"/>
    <property type="match status" value="1"/>
</dbReference>
<evidence type="ECO:0000313" key="8">
    <source>
        <dbReference type="Proteomes" id="UP000688947"/>
    </source>
</evidence>
<accession>A0A8T1U0L7</accession>
<feature type="domain" description="RING-type" evidence="6">
    <location>
        <begin position="157"/>
        <end position="198"/>
    </location>
</feature>
<dbReference type="InterPro" id="IPR017907">
    <property type="entry name" value="Znf_RING_CS"/>
</dbReference>
<evidence type="ECO:0000313" key="7">
    <source>
        <dbReference type="EMBL" id="KAG6950607.1"/>
    </source>
</evidence>
<dbReference type="InterPro" id="IPR001841">
    <property type="entry name" value="Znf_RING"/>
</dbReference>
<dbReference type="Proteomes" id="UP000688947">
    <property type="component" value="Unassembled WGS sequence"/>
</dbReference>
<sequence length="200" mass="22185">MATNGNNVTSVAVASRVLDSNFGSRDTNSVICVEEKEEEEDILRRPVCHECVLVFYAGDDGGHAEPAPVRAFECNHPTILVPRSSMPRSQARVPESVLGSGNHMIGQPPVNSGSHEDRNYISDRGEETENEGEEEGIDSTVDDTDSTRSFPRIPDQCRICFSAIRDHTWLECAHAFCDECISRWIEEDFSNEGCPICQTH</sequence>
<comment type="caution">
    <text evidence="7">The sequence shown here is derived from an EMBL/GenBank/DDBJ whole genome shotgun (WGS) entry which is preliminary data.</text>
</comment>
<reference evidence="7" key="1">
    <citation type="submission" date="2021-01" db="EMBL/GenBank/DDBJ databases">
        <title>Phytophthora aleatoria, a newly-described species from Pinus radiata is distinct from Phytophthora cactorum isolates based on comparative genomics.</title>
        <authorList>
            <person name="Mcdougal R."/>
            <person name="Panda P."/>
            <person name="Williams N."/>
            <person name="Studholme D.J."/>
        </authorList>
    </citation>
    <scope>NUCLEOTIDE SEQUENCE</scope>
    <source>
        <strain evidence="7">NZFS 3830</strain>
    </source>
</reference>
<dbReference type="InterPro" id="IPR018957">
    <property type="entry name" value="Znf_C3HC4_RING-type"/>
</dbReference>
<evidence type="ECO:0000256" key="4">
    <source>
        <dbReference type="PROSITE-ProRule" id="PRU00175"/>
    </source>
</evidence>
<gene>
    <name evidence="7" type="ORF">JG687_00014143</name>
</gene>
<dbReference type="SMART" id="SM00184">
    <property type="entry name" value="RING"/>
    <property type="match status" value="1"/>
</dbReference>
<evidence type="ECO:0000256" key="2">
    <source>
        <dbReference type="ARBA" id="ARBA00022771"/>
    </source>
</evidence>
<dbReference type="Pfam" id="PF00097">
    <property type="entry name" value="zf-C3HC4"/>
    <property type="match status" value="1"/>
</dbReference>
<evidence type="ECO:0000256" key="1">
    <source>
        <dbReference type="ARBA" id="ARBA00022723"/>
    </source>
</evidence>
<feature type="compositionally biased region" description="Acidic residues" evidence="5">
    <location>
        <begin position="128"/>
        <end position="144"/>
    </location>
</feature>
<organism evidence="7 8">
    <name type="scientific">Phytophthora cactorum</name>
    <dbReference type="NCBI Taxonomy" id="29920"/>
    <lineage>
        <taxon>Eukaryota</taxon>
        <taxon>Sar</taxon>
        <taxon>Stramenopiles</taxon>
        <taxon>Oomycota</taxon>
        <taxon>Peronosporomycetes</taxon>
        <taxon>Peronosporales</taxon>
        <taxon>Peronosporaceae</taxon>
        <taxon>Phytophthora</taxon>
    </lineage>
</organism>
<proteinExistence type="predicted"/>
<evidence type="ECO:0000256" key="3">
    <source>
        <dbReference type="ARBA" id="ARBA00022833"/>
    </source>
</evidence>
<dbReference type="GO" id="GO:0008270">
    <property type="term" value="F:zinc ion binding"/>
    <property type="evidence" value="ECO:0007669"/>
    <property type="project" value="UniProtKB-KW"/>
</dbReference>
<dbReference type="OrthoDB" id="1681166at2759"/>
<keyword evidence="3" id="KW-0862">Zinc</keyword>
<feature type="compositionally biased region" description="Basic and acidic residues" evidence="5">
    <location>
        <begin position="114"/>
        <end position="127"/>
    </location>
</feature>